<keyword evidence="2 7" id="KW-0699">rRNA-binding</keyword>
<dbReference type="Gene3D" id="3.30.230.10">
    <property type="match status" value="1"/>
</dbReference>
<dbReference type="InterPro" id="IPR018192">
    <property type="entry name" value="Ribosomal_uS5_N_CS"/>
</dbReference>
<evidence type="ECO:0000256" key="8">
    <source>
        <dbReference type="RuleBase" id="RU003823"/>
    </source>
</evidence>
<accession>A0A0G1MGA0</accession>
<comment type="function">
    <text evidence="7">Located at the back of the 30S subunit body where it stabilizes the conformation of the head with respect to the body.</text>
</comment>
<dbReference type="PANTHER" id="PTHR48277">
    <property type="entry name" value="MITOCHONDRIAL RIBOSOMAL PROTEIN S5"/>
    <property type="match status" value="1"/>
</dbReference>
<feature type="compositionally biased region" description="Gly residues" evidence="9">
    <location>
        <begin position="17"/>
        <end position="29"/>
    </location>
</feature>
<dbReference type="FunFam" id="3.30.230.10:FF:000002">
    <property type="entry name" value="30S ribosomal protein S5"/>
    <property type="match status" value="1"/>
</dbReference>
<feature type="region of interest" description="Disordered" evidence="9">
    <location>
        <begin position="1"/>
        <end position="38"/>
    </location>
</feature>
<dbReference type="Gene3D" id="3.30.160.20">
    <property type="match status" value="1"/>
</dbReference>
<dbReference type="GO" id="GO:0005737">
    <property type="term" value="C:cytoplasm"/>
    <property type="evidence" value="ECO:0007669"/>
    <property type="project" value="UniProtKB-ARBA"/>
</dbReference>
<comment type="caution">
    <text evidence="11">The sequence shown here is derived from an EMBL/GenBank/DDBJ whole genome shotgun (WGS) entry which is preliminary data.</text>
</comment>
<keyword evidence="3 7" id="KW-0694">RNA-binding</keyword>
<name>A0A0G1MGA0_9BACT</name>
<feature type="domain" description="S5 DRBM" evidence="10">
    <location>
        <begin position="42"/>
        <end position="105"/>
    </location>
</feature>
<dbReference type="GO" id="GO:0006412">
    <property type="term" value="P:translation"/>
    <property type="evidence" value="ECO:0007669"/>
    <property type="project" value="UniProtKB-UniRule"/>
</dbReference>
<comment type="domain">
    <text evidence="7">The N-terminal domain interacts with the head of the 30S subunit; the C-terminal domain interacts with the body and contacts protein S4. The interaction surface between S4 and S5 is involved in control of translational fidelity.</text>
</comment>
<organism evidence="11 12">
    <name type="scientific">Candidatus Magasanikbacteria bacterium GW2011_GWA2_45_39</name>
    <dbReference type="NCBI Taxonomy" id="1619041"/>
    <lineage>
        <taxon>Bacteria</taxon>
        <taxon>Candidatus Magasanikiibacteriota</taxon>
    </lineage>
</organism>
<evidence type="ECO:0000256" key="5">
    <source>
        <dbReference type="ARBA" id="ARBA00023274"/>
    </source>
</evidence>
<dbReference type="Proteomes" id="UP000033999">
    <property type="component" value="Unassembled WGS sequence"/>
</dbReference>
<gene>
    <name evidence="7" type="primary">rpsE</name>
    <name evidence="11" type="ORF">UX10_C0012G0038</name>
</gene>
<dbReference type="GO" id="GO:0003735">
    <property type="term" value="F:structural constituent of ribosome"/>
    <property type="evidence" value="ECO:0007669"/>
    <property type="project" value="UniProtKB-UniRule"/>
</dbReference>
<dbReference type="InterPro" id="IPR005324">
    <property type="entry name" value="Ribosomal_uS5_C"/>
</dbReference>
<evidence type="ECO:0000313" key="12">
    <source>
        <dbReference type="Proteomes" id="UP000033999"/>
    </source>
</evidence>
<dbReference type="SUPFAM" id="SSF54211">
    <property type="entry name" value="Ribosomal protein S5 domain 2-like"/>
    <property type="match status" value="1"/>
</dbReference>
<evidence type="ECO:0000256" key="6">
    <source>
        <dbReference type="ARBA" id="ARBA00035255"/>
    </source>
</evidence>
<dbReference type="GO" id="GO:0019843">
    <property type="term" value="F:rRNA binding"/>
    <property type="evidence" value="ECO:0007669"/>
    <property type="project" value="UniProtKB-UniRule"/>
</dbReference>
<dbReference type="InterPro" id="IPR005712">
    <property type="entry name" value="Ribosomal_uS5_bac-type"/>
</dbReference>
<dbReference type="PROSITE" id="PS50881">
    <property type="entry name" value="S5_DSRBD"/>
    <property type="match status" value="1"/>
</dbReference>
<dbReference type="Pfam" id="PF03719">
    <property type="entry name" value="Ribosomal_S5_C"/>
    <property type="match status" value="1"/>
</dbReference>
<comment type="subunit">
    <text evidence="7">Part of the 30S ribosomal subunit. Contacts proteins S4 and S8.</text>
</comment>
<protein>
    <recommendedName>
        <fullName evidence="6 7">Small ribosomal subunit protein uS5</fullName>
    </recommendedName>
</protein>
<dbReference type="InterPro" id="IPR020568">
    <property type="entry name" value="Ribosomal_Su5_D2-typ_SF"/>
</dbReference>
<evidence type="ECO:0000256" key="9">
    <source>
        <dbReference type="SAM" id="MobiDB-lite"/>
    </source>
</evidence>
<evidence type="ECO:0000256" key="4">
    <source>
        <dbReference type="ARBA" id="ARBA00022980"/>
    </source>
</evidence>
<dbReference type="InterPro" id="IPR000851">
    <property type="entry name" value="Ribosomal_uS5"/>
</dbReference>
<dbReference type="PANTHER" id="PTHR48277:SF1">
    <property type="entry name" value="MITOCHONDRIAL RIBOSOMAL PROTEIN S5"/>
    <property type="match status" value="1"/>
</dbReference>
<sequence length="204" mass="21905">MEQQSKQFGGNDRRKGQGGQGASRGGRGGGRGDRREREEREFAQEIIDLARVTRVTKGGKRMRFRACVVIGDKKGRVGFGVAKGADVTFSVNKAVNQAKKHMITVPIINETIPHRVDAKFASAVLLLKPAPKGSGIIAGGATRVVLQMAGVPNIVSKMLGSNNKINNVKATFKALEMLRVRREKSMVAIAPEASPVESKTDSAI</sequence>
<dbReference type="SUPFAM" id="SSF54768">
    <property type="entry name" value="dsRNA-binding domain-like"/>
    <property type="match status" value="1"/>
</dbReference>
<dbReference type="HAMAP" id="MF_01307_B">
    <property type="entry name" value="Ribosomal_uS5_B"/>
    <property type="match status" value="1"/>
</dbReference>
<dbReference type="InterPro" id="IPR013810">
    <property type="entry name" value="Ribosomal_uS5_N"/>
</dbReference>
<dbReference type="InterPro" id="IPR014721">
    <property type="entry name" value="Ribsml_uS5_D2-typ_fold_subgr"/>
</dbReference>
<dbReference type="PROSITE" id="PS00585">
    <property type="entry name" value="RIBOSOMAL_S5"/>
    <property type="match status" value="1"/>
</dbReference>
<dbReference type="Pfam" id="PF00333">
    <property type="entry name" value="Ribosomal_S5"/>
    <property type="match status" value="1"/>
</dbReference>
<evidence type="ECO:0000259" key="10">
    <source>
        <dbReference type="PROSITE" id="PS50881"/>
    </source>
</evidence>
<comment type="function">
    <text evidence="7">With S4 and S12 plays an important role in translational accuracy.</text>
</comment>
<evidence type="ECO:0000313" key="11">
    <source>
        <dbReference type="EMBL" id="KKU07356.1"/>
    </source>
</evidence>
<evidence type="ECO:0000256" key="2">
    <source>
        <dbReference type="ARBA" id="ARBA00022730"/>
    </source>
</evidence>
<evidence type="ECO:0000256" key="1">
    <source>
        <dbReference type="ARBA" id="ARBA00008945"/>
    </source>
</evidence>
<evidence type="ECO:0000256" key="3">
    <source>
        <dbReference type="ARBA" id="ARBA00022884"/>
    </source>
</evidence>
<keyword evidence="5 7" id="KW-0687">Ribonucleoprotein</keyword>
<dbReference type="PATRIC" id="fig|1619041.3.peg.435"/>
<comment type="similarity">
    <text evidence="1 7 8">Belongs to the universal ribosomal protein uS5 family.</text>
</comment>
<reference evidence="11 12" key="1">
    <citation type="journal article" date="2015" name="Nature">
        <title>rRNA introns, odd ribosomes, and small enigmatic genomes across a large radiation of phyla.</title>
        <authorList>
            <person name="Brown C.T."/>
            <person name="Hug L.A."/>
            <person name="Thomas B.C."/>
            <person name="Sharon I."/>
            <person name="Castelle C.J."/>
            <person name="Singh A."/>
            <person name="Wilkins M.J."/>
            <person name="Williams K.H."/>
            <person name="Banfield J.F."/>
        </authorList>
    </citation>
    <scope>NUCLEOTIDE SEQUENCE [LARGE SCALE GENOMIC DNA]</scope>
</reference>
<keyword evidence="4 7" id="KW-0689">Ribosomal protein</keyword>
<evidence type="ECO:0000256" key="7">
    <source>
        <dbReference type="HAMAP-Rule" id="MF_01307"/>
    </source>
</evidence>
<proteinExistence type="inferred from homology"/>
<dbReference type="NCBIfam" id="TIGR01021">
    <property type="entry name" value="rpsE_bact"/>
    <property type="match status" value="1"/>
</dbReference>
<dbReference type="AlphaFoldDB" id="A0A0G1MGA0"/>
<dbReference type="EMBL" id="LCKX01000012">
    <property type="protein sequence ID" value="KKU07356.1"/>
    <property type="molecule type" value="Genomic_DNA"/>
</dbReference>
<dbReference type="GO" id="GO:0015935">
    <property type="term" value="C:small ribosomal subunit"/>
    <property type="evidence" value="ECO:0007669"/>
    <property type="project" value="InterPro"/>
</dbReference>